<proteinExistence type="predicted"/>
<dbReference type="GO" id="GO:0003677">
    <property type="term" value="F:DNA binding"/>
    <property type="evidence" value="ECO:0007669"/>
    <property type="project" value="InterPro"/>
</dbReference>
<dbReference type="InterPro" id="IPR007219">
    <property type="entry name" value="XnlR_reg_dom"/>
</dbReference>
<dbReference type="AlphaFoldDB" id="A0A9P8N795"/>
<dbReference type="Proteomes" id="UP000824596">
    <property type="component" value="Unassembled WGS sequence"/>
</dbReference>
<dbReference type="Pfam" id="PF04082">
    <property type="entry name" value="Fungal_trans"/>
    <property type="match status" value="1"/>
</dbReference>
<evidence type="ECO:0000313" key="6">
    <source>
        <dbReference type="EMBL" id="KAH0967837.1"/>
    </source>
</evidence>
<dbReference type="GO" id="GO:0005634">
    <property type="term" value="C:nucleus"/>
    <property type="evidence" value="ECO:0007669"/>
    <property type="project" value="UniProtKB-SubCell"/>
</dbReference>
<evidence type="ECO:0000259" key="5">
    <source>
        <dbReference type="PROSITE" id="PS50048"/>
    </source>
</evidence>
<keyword evidence="7" id="KW-1185">Reference proteome</keyword>
<feature type="domain" description="Zn(2)-C6 fungal-type" evidence="5">
    <location>
        <begin position="226"/>
        <end position="257"/>
    </location>
</feature>
<comment type="subcellular location">
    <subcellularLocation>
        <location evidence="1">Nucleus</location>
    </subcellularLocation>
</comment>
<dbReference type="OrthoDB" id="4236860at2759"/>
<feature type="domain" description="Zn(2)-C6 fungal-type" evidence="5">
    <location>
        <begin position="9"/>
        <end position="39"/>
    </location>
</feature>
<dbReference type="PANTHER" id="PTHR31001:SF58">
    <property type="entry name" value="ZN(II)2CYS6 TRANSCRIPTION FACTOR (EUROFUNG)"/>
    <property type="match status" value="1"/>
</dbReference>
<evidence type="ECO:0000256" key="3">
    <source>
        <dbReference type="ARBA" id="ARBA00023242"/>
    </source>
</evidence>
<dbReference type="PROSITE" id="PS50048">
    <property type="entry name" value="ZN2_CY6_FUNGAL_2"/>
    <property type="match status" value="2"/>
</dbReference>
<reference evidence="6" key="1">
    <citation type="submission" date="2021-09" db="EMBL/GenBank/DDBJ databases">
        <title>A high-quality genome of the endoparasitic fungus Hirsutella rhossiliensis with a comparison of Hirsutella genomes reveals transposable elements contributing to genome size variation.</title>
        <authorList>
            <person name="Lin R."/>
            <person name="Jiao Y."/>
            <person name="Sun X."/>
            <person name="Ling J."/>
            <person name="Xie B."/>
            <person name="Cheng X."/>
        </authorList>
    </citation>
    <scope>NUCLEOTIDE SEQUENCE</scope>
    <source>
        <strain evidence="6">HR02</strain>
    </source>
</reference>
<accession>A0A9P8N795</accession>
<gene>
    <name evidence="6" type="ORF">HRG_00479</name>
</gene>
<dbReference type="GO" id="GO:0006351">
    <property type="term" value="P:DNA-templated transcription"/>
    <property type="evidence" value="ECO:0007669"/>
    <property type="project" value="InterPro"/>
</dbReference>
<dbReference type="RefSeq" id="XP_044725350.1">
    <property type="nucleotide sequence ID" value="XM_044858950.1"/>
</dbReference>
<dbReference type="InterPro" id="IPR050613">
    <property type="entry name" value="Sec_Metabolite_Reg"/>
</dbReference>
<dbReference type="SMART" id="SM00066">
    <property type="entry name" value="GAL4"/>
    <property type="match status" value="2"/>
</dbReference>
<organism evidence="6 7">
    <name type="scientific">Hirsutella rhossiliensis</name>
    <dbReference type="NCBI Taxonomy" id="111463"/>
    <lineage>
        <taxon>Eukaryota</taxon>
        <taxon>Fungi</taxon>
        <taxon>Dikarya</taxon>
        <taxon>Ascomycota</taxon>
        <taxon>Pezizomycotina</taxon>
        <taxon>Sordariomycetes</taxon>
        <taxon>Hypocreomycetidae</taxon>
        <taxon>Hypocreales</taxon>
        <taxon>Ophiocordycipitaceae</taxon>
        <taxon>Hirsutella</taxon>
    </lineage>
</organism>
<evidence type="ECO:0000256" key="1">
    <source>
        <dbReference type="ARBA" id="ARBA00004123"/>
    </source>
</evidence>
<comment type="caution">
    <text evidence="6">The sequence shown here is derived from an EMBL/GenBank/DDBJ whole genome shotgun (WGS) entry which is preliminary data.</text>
</comment>
<evidence type="ECO:0000256" key="2">
    <source>
        <dbReference type="ARBA" id="ARBA00022723"/>
    </source>
</evidence>
<name>A0A9P8N795_9HYPO</name>
<dbReference type="EMBL" id="JAIZPD010000001">
    <property type="protein sequence ID" value="KAH0967837.1"/>
    <property type="molecule type" value="Genomic_DNA"/>
</dbReference>
<dbReference type="GO" id="GO:0000981">
    <property type="term" value="F:DNA-binding transcription factor activity, RNA polymerase II-specific"/>
    <property type="evidence" value="ECO:0007669"/>
    <property type="project" value="InterPro"/>
</dbReference>
<dbReference type="CDD" id="cd12148">
    <property type="entry name" value="fungal_TF_MHR"/>
    <property type="match status" value="1"/>
</dbReference>
<dbReference type="CDD" id="cd00067">
    <property type="entry name" value="GAL4"/>
    <property type="match status" value="2"/>
</dbReference>
<dbReference type="PROSITE" id="PS00463">
    <property type="entry name" value="ZN2_CY6_FUNGAL_1"/>
    <property type="match status" value="2"/>
</dbReference>
<feature type="region of interest" description="Disordered" evidence="4">
    <location>
        <begin position="106"/>
        <end position="216"/>
    </location>
</feature>
<evidence type="ECO:0000256" key="4">
    <source>
        <dbReference type="SAM" id="MobiDB-lite"/>
    </source>
</evidence>
<evidence type="ECO:0000313" key="7">
    <source>
        <dbReference type="Proteomes" id="UP000824596"/>
    </source>
</evidence>
<dbReference type="GeneID" id="68349608"/>
<dbReference type="Gene3D" id="4.10.240.10">
    <property type="entry name" value="Zn(2)-C6 fungal-type DNA-binding domain"/>
    <property type="match status" value="2"/>
</dbReference>
<sequence length="782" mass="85696">MPHMREVKTCDRCRHFKRRCDLVKPACTRCVHAGVRCSFNSVARPQPVSAFHLSSLASTLLPPPMPLQPQSASTHAPVLPSLSARVAPDLSALPVHHQHHPPHLLHLHHQASSPPFPTPPTAKAPAFNPVASTDSPASPGHEDPDLGATPTSNGILNGLISPTTSTESPEPGSASAGIVVDGAPLPLPPTDGSPASAVASASDHANPRPGPHQQRIVRKRKRNCLSCLRCHRLKVKCDKELPCGRCKTSGNGRECYYSYNKGPNGGKFPCPTAPVPSSRDEKKPQMATWQVQHRVRGSSHWRELMTKIGCLAASSTGESSPLAAALEGVGTNACLANFCLPGNFPFGTPGATKYYARDAVTRLLAAERTRADDYLERYIDLLDVVNPILDLPVFREEVERYWQDPNAVSLCWLSQFLMVMGLGCFTSADEPPVATELMMAAEACLMQTPFMFRPTLMTLRALSLMSVAKLVCNATCWSVDSCWTLLGLLVRVAFIFGLPQERNDNDEELRDPVEREARRKLWLTILYLDIKVSMCTGMPPLTRPDELGSMRATPEWSAPNSLQMVLFQSLPTVLDVLALINSKKDQISYPDVLRYNGQLRELMGHAQRVCTASLQRITVDIFLRRCLMVLHRPFALHPEGPTLFPESYWSSLECSLALLVHYRELWCNEEGLRLDLVGRAFVLDFFSATLTTCVHMLREDAPLSGAAATGCRIPPRQLILDTLSICVDIWSGEQEKSVCWRTGYHLLKAVLALLPGTQAHSNRQQQQLAAAAAAAAAATAAQ</sequence>
<dbReference type="InterPro" id="IPR001138">
    <property type="entry name" value="Zn2Cys6_DnaBD"/>
</dbReference>
<dbReference type="SUPFAM" id="SSF57701">
    <property type="entry name" value="Zn2/Cys6 DNA-binding domain"/>
    <property type="match status" value="2"/>
</dbReference>
<feature type="compositionally biased region" description="Polar residues" evidence="4">
    <location>
        <begin position="149"/>
        <end position="168"/>
    </location>
</feature>
<keyword evidence="3" id="KW-0539">Nucleus</keyword>
<dbReference type="PANTHER" id="PTHR31001">
    <property type="entry name" value="UNCHARACTERIZED TRANSCRIPTIONAL REGULATORY PROTEIN"/>
    <property type="match status" value="1"/>
</dbReference>
<protein>
    <submittedName>
        <fullName evidence="6">Fungal zn(2)-Cys(6) binuclear cluster domain-containing protein</fullName>
    </submittedName>
</protein>
<dbReference type="GO" id="GO:0008270">
    <property type="term" value="F:zinc ion binding"/>
    <property type="evidence" value="ECO:0007669"/>
    <property type="project" value="InterPro"/>
</dbReference>
<dbReference type="SMART" id="SM00906">
    <property type="entry name" value="Fungal_trans"/>
    <property type="match status" value="1"/>
</dbReference>
<keyword evidence="2" id="KW-0479">Metal-binding</keyword>
<dbReference type="Pfam" id="PF00172">
    <property type="entry name" value="Zn_clus"/>
    <property type="match status" value="2"/>
</dbReference>
<dbReference type="InterPro" id="IPR036864">
    <property type="entry name" value="Zn2-C6_fun-type_DNA-bd_sf"/>
</dbReference>